<organism evidence="1 2">
    <name type="scientific">Vagococcus carniphilus</name>
    <dbReference type="NCBI Taxonomy" id="218144"/>
    <lineage>
        <taxon>Bacteria</taxon>
        <taxon>Bacillati</taxon>
        <taxon>Bacillota</taxon>
        <taxon>Bacilli</taxon>
        <taxon>Lactobacillales</taxon>
        <taxon>Enterococcaceae</taxon>
        <taxon>Vagococcus</taxon>
    </lineage>
</organism>
<dbReference type="AlphaFoldDB" id="A0A430AYW9"/>
<dbReference type="OrthoDB" id="7619731at2"/>
<keyword evidence="2" id="KW-1185">Reference proteome</keyword>
<proteinExistence type="predicted"/>
<comment type="caution">
    <text evidence="1">The sequence shown here is derived from an EMBL/GenBank/DDBJ whole genome shotgun (WGS) entry which is preliminary data.</text>
</comment>
<name>A0A430AYW9_9ENTE</name>
<evidence type="ECO:0000313" key="2">
    <source>
        <dbReference type="Proteomes" id="UP000288028"/>
    </source>
</evidence>
<dbReference type="Proteomes" id="UP000288028">
    <property type="component" value="Unassembled WGS sequence"/>
</dbReference>
<dbReference type="EMBL" id="NGKB01000009">
    <property type="protein sequence ID" value="RSU13234.1"/>
    <property type="molecule type" value="Genomic_DNA"/>
</dbReference>
<evidence type="ECO:0000313" key="1">
    <source>
        <dbReference type="EMBL" id="RSU13234.1"/>
    </source>
</evidence>
<dbReference type="Pfam" id="PF10978">
    <property type="entry name" value="DUF2785"/>
    <property type="match status" value="1"/>
</dbReference>
<accession>A0A430AYW9</accession>
<sequence length="265" mass="31043">MKDQLSLKLNNKEFSFSNEETHWLLTNIGNENPEIRDYLVFSLFAQGIRTGGFTEEQFRLISETTISKNLIFYQLNNHLPETLTRSFSALLNGLIIEADGKTDSPYYHLLNEKNREYFFESAIAYFYKETDTCGFSEEYGWVHGFAHGADFLSQVVAHDLFPKERLVEVLEAVQFVMFNLESPFIEGEDRRIAHILYSSLSKVENSQEVIYEWISGLDFPLIENKDFYRLAMFENMLASLYFHSLETDILEKDLKELMLSYLKNY</sequence>
<gene>
    <name evidence="1" type="ORF">CBF28_10250</name>
</gene>
<dbReference type="RefSeq" id="WP_126794916.1">
    <property type="nucleotide sequence ID" value="NZ_CP060720.1"/>
</dbReference>
<dbReference type="InterPro" id="IPR021247">
    <property type="entry name" value="DUF2785"/>
</dbReference>
<dbReference type="GeneID" id="95580935"/>
<reference evidence="1 2" key="1">
    <citation type="submission" date="2017-05" db="EMBL/GenBank/DDBJ databases">
        <title>Vagococcus spp. assemblies.</title>
        <authorList>
            <person name="Gulvik C.A."/>
        </authorList>
    </citation>
    <scope>NUCLEOTIDE SEQUENCE [LARGE SCALE GENOMIC DNA]</scope>
    <source>
        <strain evidence="1 2">SS1714</strain>
    </source>
</reference>
<evidence type="ECO:0008006" key="3">
    <source>
        <dbReference type="Google" id="ProtNLM"/>
    </source>
</evidence>
<protein>
    <recommendedName>
        <fullName evidence="3">DUF2785 domain-containing protein</fullName>
    </recommendedName>
</protein>